<organism evidence="1">
    <name type="scientific">uncultured Caudovirales phage</name>
    <dbReference type="NCBI Taxonomy" id="2100421"/>
    <lineage>
        <taxon>Viruses</taxon>
        <taxon>Duplodnaviria</taxon>
        <taxon>Heunggongvirae</taxon>
        <taxon>Uroviricota</taxon>
        <taxon>Caudoviricetes</taxon>
        <taxon>Peduoviridae</taxon>
        <taxon>Maltschvirus</taxon>
        <taxon>Maltschvirus maltsch</taxon>
    </lineage>
</organism>
<proteinExistence type="predicted"/>
<protein>
    <submittedName>
        <fullName evidence="1">Uncharacterized protein</fullName>
    </submittedName>
</protein>
<gene>
    <name evidence="1" type="ORF">UFOVP1202_38</name>
</gene>
<accession>A0A6J5R778</accession>
<sequence length="81" mass="8902">MTEITHLETANHQAFEKVSQDMQRCFATWEAAGIKPSLALWAMTVLVTESLRNALDGDSGRVAEFMLAAMNASLSEDKKEG</sequence>
<evidence type="ECO:0000313" key="1">
    <source>
        <dbReference type="EMBL" id="CAB4190227.1"/>
    </source>
</evidence>
<name>A0A6J5R778_9CAUD</name>
<reference evidence="1" key="1">
    <citation type="submission" date="2020-05" db="EMBL/GenBank/DDBJ databases">
        <authorList>
            <person name="Chiriac C."/>
            <person name="Salcher M."/>
            <person name="Ghai R."/>
            <person name="Kavagutti S V."/>
        </authorList>
    </citation>
    <scope>NUCLEOTIDE SEQUENCE</scope>
</reference>
<dbReference type="EMBL" id="LR797147">
    <property type="protein sequence ID" value="CAB4190227.1"/>
    <property type="molecule type" value="Genomic_DNA"/>
</dbReference>